<dbReference type="GO" id="GO:0006109">
    <property type="term" value="P:regulation of carbohydrate metabolic process"/>
    <property type="evidence" value="ECO:0007669"/>
    <property type="project" value="InterPro"/>
</dbReference>
<evidence type="ECO:0000256" key="1">
    <source>
        <dbReference type="ARBA" id="ARBA00022490"/>
    </source>
</evidence>
<protein>
    <recommendedName>
        <fullName evidence="9">Carbon storage regulator</fullName>
    </recommendedName>
</protein>
<dbReference type="PANTHER" id="PTHR34984:SF1">
    <property type="entry name" value="CARBON STORAGE REGULATOR"/>
    <property type="match status" value="1"/>
</dbReference>
<dbReference type="GO" id="GO:0048027">
    <property type="term" value="F:mRNA 5'-UTR binding"/>
    <property type="evidence" value="ECO:0007669"/>
    <property type="project" value="TreeGrafter"/>
</dbReference>
<name>A0A6J4E8R6_9PSED</name>
<dbReference type="Proteomes" id="UP001054892">
    <property type="component" value="Unassembled WGS sequence"/>
</dbReference>
<keyword evidence="1" id="KW-0963">Cytoplasm</keyword>
<keyword evidence="8" id="KW-1185">Reference proteome</keyword>
<dbReference type="GO" id="GO:0006402">
    <property type="term" value="P:mRNA catabolic process"/>
    <property type="evidence" value="ECO:0007669"/>
    <property type="project" value="InterPro"/>
</dbReference>
<keyword evidence="4" id="KW-0010">Activator</keyword>
<dbReference type="EMBL" id="BQKM01000013">
    <property type="protein sequence ID" value="GJN54816.1"/>
    <property type="molecule type" value="Genomic_DNA"/>
</dbReference>
<reference evidence="5 7" key="1">
    <citation type="submission" date="2020-05" db="EMBL/GenBank/DDBJ databases">
        <title>Characterization of novel class B3 metallo-beta-lactamase from novel Pseudomonas species.</title>
        <authorList>
            <person name="Yamada K."/>
            <person name="Aoki K."/>
            <person name="Ishii Y."/>
        </authorList>
    </citation>
    <scope>NUCLEOTIDE SEQUENCE [LARGE SCALE GENOMIC DNA]</scope>
    <source>
        <strain evidence="5 7">TUM18999</strain>
        <strain evidence="6 8">TUM20286</strain>
    </source>
</reference>
<dbReference type="EMBL" id="AP023189">
    <property type="protein sequence ID" value="BCG25354.1"/>
    <property type="molecule type" value="Genomic_DNA"/>
</dbReference>
<dbReference type="Gene3D" id="2.60.40.4380">
    <property type="entry name" value="Translational regulator CsrA"/>
    <property type="match status" value="1"/>
</dbReference>
<dbReference type="Pfam" id="PF02599">
    <property type="entry name" value="CsrA"/>
    <property type="match status" value="1"/>
</dbReference>
<dbReference type="Proteomes" id="UP000509383">
    <property type="component" value="Chromosome"/>
</dbReference>
<keyword evidence="2" id="KW-0810">Translation regulation</keyword>
<accession>A0A6J4E8R6</accession>
<dbReference type="PANTHER" id="PTHR34984">
    <property type="entry name" value="CARBON STORAGE REGULATOR"/>
    <property type="match status" value="1"/>
</dbReference>
<gene>
    <name evidence="5" type="ORF">TUM18999_35450</name>
    <name evidence="6" type="ORF">TUM20286_45680</name>
</gene>
<evidence type="ECO:0000313" key="8">
    <source>
        <dbReference type="Proteomes" id="UP001054892"/>
    </source>
</evidence>
<dbReference type="GO" id="GO:0045947">
    <property type="term" value="P:negative regulation of translational initiation"/>
    <property type="evidence" value="ECO:0007669"/>
    <property type="project" value="TreeGrafter"/>
</dbReference>
<evidence type="ECO:0000256" key="3">
    <source>
        <dbReference type="ARBA" id="ARBA00022884"/>
    </source>
</evidence>
<dbReference type="SUPFAM" id="SSF117130">
    <property type="entry name" value="CsrA-like"/>
    <property type="match status" value="1"/>
</dbReference>
<sequence length="87" mass="9803">MNERPPFNGPPSPREDCQMRIITCEPDQKFHIGSDVVITVTEIRGFSVKLAISAPREVPVHREEIYRRIQAGQRPGEQAGPPLEPKT</sequence>
<dbReference type="KEGG" id="ptw:TUM18999_35450"/>
<evidence type="ECO:0000313" key="6">
    <source>
        <dbReference type="EMBL" id="GJN54816.1"/>
    </source>
</evidence>
<dbReference type="AlphaFoldDB" id="A0A6J4E8R6"/>
<dbReference type="InterPro" id="IPR036107">
    <property type="entry name" value="CsrA_sf"/>
</dbReference>
<dbReference type="InterPro" id="IPR003751">
    <property type="entry name" value="CsrA"/>
</dbReference>
<evidence type="ECO:0000256" key="2">
    <source>
        <dbReference type="ARBA" id="ARBA00022845"/>
    </source>
</evidence>
<evidence type="ECO:0000313" key="7">
    <source>
        <dbReference type="Proteomes" id="UP000509383"/>
    </source>
</evidence>
<evidence type="ECO:0000256" key="4">
    <source>
        <dbReference type="ARBA" id="ARBA00023159"/>
    </source>
</evidence>
<keyword evidence="3" id="KW-0694">RNA-binding</keyword>
<organism evidence="5 7">
    <name type="scientific">Pseudomonas tohonis</name>
    <dbReference type="NCBI Taxonomy" id="2725477"/>
    <lineage>
        <taxon>Bacteria</taxon>
        <taxon>Pseudomonadati</taxon>
        <taxon>Pseudomonadota</taxon>
        <taxon>Gammaproteobacteria</taxon>
        <taxon>Pseudomonadales</taxon>
        <taxon>Pseudomonadaceae</taxon>
        <taxon>Pseudomonas</taxon>
    </lineage>
</organism>
<evidence type="ECO:0000313" key="5">
    <source>
        <dbReference type="EMBL" id="BCG25354.1"/>
    </source>
</evidence>
<proteinExistence type="predicted"/>
<dbReference type="GO" id="GO:0005829">
    <property type="term" value="C:cytosol"/>
    <property type="evidence" value="ECO:0007669"/>
    <property type="project" value="TreeGrafter"/>
</dbReference>
<evidence type="ECO:0008006" key="9">
    <source>
        <dbReference type="Google" id="ProtNLM"/>
    </source>
</evidence>